<evidence type="ECO:0000313" key="8">
    <source>
        <dbReference type="EMBL" id="TDD98390.1"/>
    </source>
</evidence>
<evidence type="ECO:0000256" key="4">
    <source>
        <dbReference type="ARBA" id="ARBA00019595"/>
    </source>
</evidence>
<dbReference type="InterPro" id="IPR014710">
    <property type="entry name" value="RmlC-like_jellyroll"/>
</dbReference>
<dbReference type="PANTHER" id="PTHR21047">
    <property type="entry name" value="DTDP-6-DEOXY-D-GLUCOSE-3,5 EPIMERASE"/>
    <property type="match status" value="1"/>
</dbReference>
<reference evidence="8 9" key="1">
    <citation type="submission" date="2019-03" db="EMBL/GenBank/DDBJ databases">
        <title>Flavobacterium AR-3-4 sp. nov. isolated from arctic soil.</title>
        <authorList>
            <person name="Chaudhary D.K."/>
        </authorList>
    </citation>
    <scope>NUCLEOTIDE SEQUENCE [LARGE SCALE GENOMIC DNA]</scope>
    <source>
        <strain evidence="8 9">AR-3-4</strain>
    </source>
</reference>
<feature type="active site" description="Proton donor" evidence="5">
    <location>
        <position position="131"/>
    </location>
</feature>
<dbReference type="GO" id="GO:0005829">
    <property type="term" value="C:cytosol"/>
    <property type="evidence" value="ECO:0007669"/>
    <property type="project" value="TreeGrafter"/>
</dbReference>
<comment type="function">
    <text evidence="2 7">Catalyzes the epimerization of the C3' and C5'positions of dTDP-6-deoxy-D-xylo-4-hexulose, forming dTDP-6-deoxy-L-lyxo-4-hexulose.</text>
</comment>
<dbReference type="GO" id="GO:0000271">
    <property type="term" value="P:polysaccharide biosynthetic process"/>
    <property type="evidence" value="ECO:0007669"/>
    <property type="project" value="TreeGrafter"/>
</dbReference>
<protein>
    <recommendedName>
        <fullName evidence="4 7">dTDP-4-dehydrorhamnose 3,5-epimerase</fullName>
        <ecNumber evidence="3 7">5.1.3.13</ecNumber>
    </recommendedName>
    <alternativeName>
        <fullName evidence="7">Thymidine diphospho-4-keto-rhamnose 3,5-epimerase</fullName>
    </alternativeName>
</protein>
<dbReference type="Pfam" id="PF00908">
    <property type="entry name" value="dTDP_sugar_isom"/>
    <property type="match status" value="1"/>
</dbReference>
<organism evidence="8 9">
    <name type="scientific">Flavobacterium cellulosilyticum</name>
    <dbReference type="NCBI Taxonomy" id="2541731"/>
    <lineage>
        <taxon>Bacteria</taxon>
        <taxon>Pseudomonadati</taxon>
        <taxon>Bacteroidota</taxon>
        <taxon>Flavobacteriia</taxon>
        <taxon>Flavobacteriales</taxon>
        <taxon>Flavobacteriaceae</taxon>
        <taxon>Flavobacterium</taxon>
    </lineage>
</organism>
<dbReference type="RefSeq" id="WP_132001931.1">
    <property type="nucleotide sequence ID" value="NZ_SMFK01000002.1"/>
</dbReference>
<sequence length="183" mass="21084">MNIEKTFIADLVVLNPSIYNDERGYFFEAYNQSKFNKNGIEYQFIQDNQSFSKRGVIRGLHLQINPFAQAKLVRVLEGEILDVAVDLRKNSPTYGKHFSVVLSSENKKQLMVPHGFAHGFSVLSETASVLYKVDQIYHKESERGIRYDDPILAIDWQINPEEVIVSEKDLILPSLNEVNWSFE</sequence>
<evidence type="ECO:0000313" key="9">
    <source>
        <dbReference type="Proteomes" id="UP000295479"/>
    </source>
</evidence>
<dbReference type="OrthoDB" id="9800680at2"/>
<evidence type="ECO:0000256" key="1">
    <source>
        <dbReference type="ARBA" id="ARBA00001298"/>
    </source>
</evidence>
<name>A0A4R5CIK9_9FLAO</name>
<comment type="catalytic activity">
    <reaction evidence="1 7">
        <text>dTDP-4-dehydro-6-deoxy-alpha-D-glucose = dTDP-4-dehydro-beta-L-rhamnose</text>
        <dbReference type="Rhea" id="RHEA:16969"/>
        <dbReference type="ChEBI" id="CHEBI:57649"/>
        <dbReference type="ChEBI" id="CHEBI:62830"/>
        <dbReference type="EC" id="5.1.3.13"/>
    </reaction>
</comment>
<dbReference type="Proteomes" id="UP000295479">
    <property type="component" value="Unassembled WGS sequence"/>
</dbReference>
<dbReference type="EMBL" id="SMFK01000002">
    <property type="protein sequence ID" value="TDD98390.1"/>
    <property type="molecule type" value="Genomic_DNA"/>
</dbReference>
<feature type="site" description="Participates in a stacking interaction with the thymidine ring of dTDP-4-oxo-6-deoxyglucose" evidence="6">
    <location>
        <position position="137"/>
    </location>
</feature>
<evidence type="ECO:0000256" key="6">
    <source>
        <dbReference type="PIRSR" id="PIRSR600888-3"/>
    </source>
</evidence>
<dbReference type="UniPathway" id="UPA00124"/>
<feature type="active site" description="Proton acceptor" evidence="5">
    <location>
        <position position="61"/>
    </location>
</feature>
<dbReference type="AlphaFoldDB" id="A0A4R5CIK9"/>
<evidence type="ECO:0000256" key="3">
    <source>
        <dbReference type="ARBA" id="ARBA00012098"/>
    </source>
</evidence>
<evidence type="ECO:0000256" key="5">
    <source>
        <dbReference type="PIRSR" id="PIRSR600888-1"/>
    </source>
</evidence>
<dbReference type="NCBIfam" id="TIGR01221">
    <property type="entry name" value="rmlC"/>
    <property type="match status" value="1"/>
</dbReference>
<dbReference type="Gene3D" id="2.60.120.10">
    <property type="entry name" value="Jelly Rolls"/>
    <property type="match status" value="1"/>
</dbReference>
<dbReference type="SUPFAM" id="SSF51182">
    <property type="entry name" value="RmlC-like cupins"/>
    <property type="match status" value="1"/>
</dbReference>
<dbReference type="PANTHER" id="PTHR21047:SF2">
    <property type="entry name" value="THYMIDINE DIPHOSPHO-4-KETO-RHAMNOSE 3,5-EPIMERASE"/>
    <property type="match status" value="1"/>
</dbReference>
<comment type="subunit">
    <text evidence="7">Homodimer.</text>
</comment>
<comment type="pathway">
    <text evidence="7">Carbohydrate biosynthesis; dTDP-L-rhamnose biosynthesis.</text>
</comment>
<dbReference type="InterPro" id="IPR000888">
    <property type="entry name" value="RmlC-like"/>
</dbReference>
<keyword evidence="7 8" id="KW-0413">Isomerase</keyword>
<evidence type="ECO:0000256" key="2">
    <source>
        <dbReference type="ARBA" id="ARBA00001997"/>
    </source>
</evidence>
<dbReference type="CDD" id="cd00438">
    <property type="entry name" value="cupin_RmlC"/>
    <property type="match status" value="1"/>
</dbReference>
<gene>
    <name evidence="8" type="primary">rfbC</name>
    <name evidence="8" type="ORF">E0F76_04415</name>
</gene>
<evidence type="ECO:0000256" key="7">
    <source>
        <dbReference type="RuleBase" id="RU364069"/>
    </source>
</evidence>
<accession>A0A4R5CIK9</accession>
<comment type="similarity">
    <text evidence="7">Belongs to the dTDP-4-dehydrorhamnose 3,5-epimerase family.</text>
</comment>
<dbReference type="EC" id="5.1.3.13" evidence="3 7"/>
<proteinExistence type="inferred from homology"/>
<keyword evidence="9" id="KW-1185">Reference proteome</keyword>
<dbReference type="GO" id="GO:0008830">
    <property type="term" value="F:dTDP-4-dehydrorhamnose 3,5-epimerase activity"/>
    <property type="evidence" value="ECO:0007669"/>
    <property type="project" value="UniProtKB-UniRule"/>
</dbReference>
<dbReference type="InterPro" id="IPR011051">
    <property type="entry name" value="RmlC_Cupin_sf"/>
</dbReference>
<dbReference type="GO" id="GO:0019305">
    <property type="term" value="P:dTDP-rhamnose biosynthetic process"/>
    <property type="evidence" value="ECO:0007669"/>
    <property type="project" value="UniProtKB-UniRule"/>
</dbReference>
<comment type="caution">
    <text evidence="8">The sequence shown here is derived from an EMBL/GenBank/DDBJ whole genome shotgun (WGS) entry which is preliminary data.</text>
</comment>